<feature type="non-terminal residue" evidence="1">
    <location>
        <position position="62"/>
    </location>
</feature>
<evidence type="ECO:0000313" key="2">
    <source>
        <dbReference type="Proteomes" id="UP001228049"/>
    </source>
</evidence>
<comment type="caution">
    <text evidence="1">The sequence shown here is derived from an EMBL/GenBank/DDBJ whole genome shotgun (WGS) entry which is preliminary data.</text>
</comment>
<organism evidence="1 2">
    <name type="scientific">Dissostichus eleginoides</name>
    <name type="common">Patagonian toothfish</name>
    <name type="synonym">Dissostichus amissus</name>
    <dbReference type="NCBI Taxonomy" id="100907"/>
    <lineage>
        <taxon>Eukaryota</taxon>
        <taxon>Metazoa</taxon>
        <taxon>Chordata</taxon>
        <taxon>Craniata</taxon>
        <taxon>Vertebrata</taxon>
        <taxon>Euteleostomi</taxon>
        <taxon>Actinopterygii</taxon>
        <taxon>Neopterygii</taxon>
        <taxon>Teleostei</taxon>
        <taxon>Neoteleostei</taxon>
        <taxon>Acanthomorphata</taxon>
        <taxon>Eupercaria</taxon>
        <taxon>Perciformes</taxon>
        <taxon>Notothenioidei</taxon>
        <taxon>Nototheniidae</taxon>
        <taxon>Dissostichus</taxon>
    </lineage>
</organism>
<proteinExistence type="predicted"/>
<dbReference type="Proteomes" id="UP001228049">
    <property type="component" value="Unassembled WGS sequence"/>
</dbReference>
<dbReference type="EMBL" id="JASDAP010000005">
    <property type="protein sequence ID" value="KAK1902493.1"/>
    <property type="molecule type" value="Genomic_DNA"/>
</dbReference>
<dbReference type="AlphaFoldDB" id="A0AAD9FDU9"/>
<gene>
    <name evidence="1" type="ORF">KUDE01_005454</name>
</gene>
<keyword evidence="2" id="KW-1185">Reference proteome</keyword>
<evidence type="ECO:0000313" key="1">
    <source>
        <dbReference type="EMBL" id="KAK1902493.1"/>
    </source>
</evidence>
<reference evidence="1" key="1">
    <citation type="submission" date="2023-04" db="EMBL/GenBank/DDBJ databases">
        <title>Chromosome-level genome of Chaenocephalus aceratus.</title>
        <authorList>
            <person name="Park H."/>
        </authorList>
    </citation>
    <scope>NUCLEOTIDE SEQUENCE</scope>
    <source>
        <strain evidence="1">DE</strain>
        <tissue evidence="1">Muscle</tissue>
    </source>
</reference>
<protein>
    <submittedName>
        <fullName evidence="1">Phosphoribosylformylglycinamidine synthase</fullName>
    </submittedName>
</protein>
<accession>A0AAD9FDU9</accession>
<sequence>MLDETTDISNVAQMSYVLRYVTEDGIKERVFKYEDVTEDKRAETIATRLLEFLRESGCIDKV</sequence>
<name>A0AAD9FDU9_DISEL</name>